<name>A0A7W7B3V1_9SPHN</name>
<dbReference type="Proteomes" id="UP000566324">
    <property type="component" value="Unassembled WGS sequence"/>
</dbReference>
<dbReference type="GO" id="GO:0004497">
    <property type="term" value="F:monooxygenase activity"/>
    <property type="evidence" value="ECO:0007669"/>
    <property type="project" value="UniProtKB-KW"/>
</dbReference>
<evidence type="ECO:0000256" key="2">
    <source>
        <dbReference type="ARBA" id="ARBA00023033"/>
    </source>
</evidence>
<accession>A0A7W7B3V1</accession>
<organism evidence="4 5">
    <name type="scientific">Sphingosinicella soli</name>
    <dbReference type="NCBI Taxonomy" id="333708"/>
    <lineage>
        <taxon>Bacteria</taxon>
        <taxon>Pseudomonadati</taxon>
        <taxon>Pseudomonadota</taxon>
        <taxon>Alphaproteobacteria</taxon>
        <taxon>Sphingomonadales</taxon>
        <taxon>Sphingosinicellaceae</taxon>
        <taxon>Sphingosinicella</taxon>
    </lineage>
</organism>
<dbReference type="GO" id="GO:0005829">
    <property type="term" value="C:cytosol"/>
    <property type="evidence" value="ECO:0007669"/>
    <property type="project" value="TreeGrafter"/>
</dbReference>
<evidence type="ECO:0000256" key="1">
    <source>
        <dbReference type="ARBA" id="ARBA00023002"/>
    </source>
</evidence>
<comment type="caution">
    <text evidence="4">The sequence shown here is derived from an EMBL/GenBank/DDBJ whole genome shotgun (WGS) entry which is preliminary data.</text>
</comment>
<keyword evidence="5" id="KW-1185">Reference proteome</keyword>
<dbReference type="Pfam" id="PF00296">
    <property type="entry name" value="Bac_luciferase"/>
    <property type="match status" value="1"/>
</dbReference>
<proteinExistence type="predicted"/>
<dbReference type="EMBL" id="JACHNZ010000023">
    <property type="protein sequence ID" value="MBB4632565.1"/>
    <property type="molecule type" value="Genomic_DNA"/>
</dbReference>
<gene>
    <name evidence="4" type="ORF">GGQ98_002191</name>
</gene>
<evidence type="ECO:0000313" key="5">
    <source>
        <dbReference type="Proteomes" id="UP000566324"/>
    </source>
</evidence>
<dbReference type="Gene3D" id="3.20.20.30">
    <property type="entry name" value="Luciferase-like domain"/>
    <property type="match status" value="1"/>
</dbReference>
<evidence type="ECO:0000313" key="4">
    <source>
        <dbReference type="EMBL" id="MBB4632565.1"/>
    </source>
</evidence>
<dbReference type="InterPro" id="IPR050766">
    <property type="entry name" value="Bact_Lucif_Oxidored"/>
</dbReference>
<dbReference type="GO" id="GO:0016705">
    <property type="term" value="F:oxidoreductase activity, acting on paired donors, with incorporation or reduction of molecular oxygen"/>
    <property type="evidence" value="ECO:0007669"/>
    <property type="project" value="InterPro"/>
</dbReference>
<dbReference type="PANTHER" id="PTHR30137:SF8">
    <property type="entry name" value="BLR5498 PROTEIN"/>
    <property type="match status" value="1"/>
</dbReference>
<dbReference type="InterPro" id="IPR036661">
    <property type="entry name" value="Luciferase-like_sf"/>
</dbReference>
<dbReference type="RefSeq" id="WP_184069363.1">
    <property type="nucleotide sequence ID" value="NZ_JACHNZ010000023.1"/>
</dbReference>
<protein>
    <submittedName>
        <fullName evidence="4">Alkanesulfonate monooxygenase SsuD/methylene tetrahydromethanopterin reductase-like flavin-dependent oxidoreductase (Luciferase family)</fullName>
    </submittedName>
</protein>
<dbReference type="SUPFAM" id="SSF51679">
    <property type="entry name" value="Bacterial luciferase-like"/>
    <property type="match status" value="1"/>
</dbReference>
<feature type="domain" description="Luciferase-like" evidence="3">
    <location>
        <begin position="9"/>
        <end position="349"/>
    </location>
</feature>
<dbReference type="PANTHER" id="PTHR30137">
    <property type="entry name" value="LUCIFERASE-LIKE MONOOXYGENASE"/>
    <property type="match status" value="1"/>
</dbReference>
<dbReference type="AlphaFoldDB" id="A0A7W7B3V1"/>
<sequence length="390" mass="44032">MRVDLLYALTNRSGQMSWHEVLEAARRHAIMADKIGFDGIWLGEHHFDADGVDACANPIMLATDLAARTERIRLGLAAVQLPLWHPVRLAEDLSMLDHFSGGRLEPAFARGIVDFEVMNINPAADRWSKGPETSEAIFEENFQALKAAMTMKSFNFKGERYTFPYPNQKYKHGFGAIENHNPVDHGCNTPDENGILSGLGIVPQPLQKPTPPMYVVTESMGGFMGAARRDIGAITWYPTGKGLKELFETYRNEVKTLHNRELALGERCAVLRLAFVAKTDAEARKVTEDAIDGFAKFVNYVRRANMWLDVDEDQNDPRFKEIPMFDLLMERDHLMIGSPDSVIERMTRLSRTHNVKHWLLQMGFPGIRNADLESSLELFGKEVLPALKSF</sequence>
<keyword evidence="2 4" id="KW-0503">Monooxygenase</keyword>
<evidence type="ECO:0000259" key="3">
    <source>
        <dbReference type="Pfam" id="PF00296"/>
    </source>
</evidence>
<dbReference type="InterPro" id="IPR011251">
    <property type="entry name" value="Luciferase-like_dom"/>
</dbReference>
<reference evidence="4 5" key="1">
    <citation type="submission" date="2020-08" db="EMBL/GenBank/DDBJ databases">
        <title>Genomic Encyclopedia of Type Strains, Phase IV (KMG-IV): sequencing the most valuable type-strain genomes for metagenomic binning, comparative biology and taxonomic classification.</title>
        <authorList>
            <person name="Goeker M."/>
        </authorList>
    </citation>
    <scope>NUCLEOTIDE SEQUENCE [LARGE SCALE GENOMIC DNA]</scope>
    <source>
        <strain evidence="4 5">DSM 17328</strain>
    </source>
</reference>
<keyword evidence="1" id="KW-0560">Oxidoreductase</keyword>